<dbReference type="PANTHER" id="PTHR18964:SF174">
    <property type="entry name" value="D-ALLOSE KINASE-RELATED"/>
    <property type="match status" value="1"/>
</dbReference>
<dbReference type="KEGG" id="njp:NEJAP_0893"/>
<dbReference type="InterPro" id="IPR000600">
    <property type="entry name" value="ROK"/>
</dbReference>
<name>A0A7R6PR21_9GAMM</name>
<dbReference type="Pfam" id="PF00480">
    <property type="entry name" value="ROK"/>
    <property type="match status" value="1"/>
</dbReference>
<dbReference type="InterPro" id="IPR043129">
    <property type="entry name" value="ATPase_NBD"/>
</dbReference>
<evidence type="ECO:0000313" key="3">
    <source>
        <dbReference type="Proteomes" id="UP000595332"/>
    </source>
</evidence>
<dbReference type="PANTHER" id="PTHR18964">
    <property type="entry name" value="ROK (REPRESSOR, ORF, KINASE) FAMILY"/>
    <property type="match status" value="1"/>
</dbReference>
<evidence type="ECO:0000256" key="1">
    <source>
        <dbReference type="ARBA" id="ARBA00023277"/>
    </source>
</evidence>
<dbReference type="RefSeq" id="WP_236591062.1">
    <property type="nucleotide sequence ID" value="NZ_AP014546.1"/>
</dbReference>
<reference evidence="2 3" key="1">
    <citation type="journal article" date="2008" name="Int. J. Syst. Evol. Microbiol.">
        <title>Neptunomonas japonica sp. nov., an Osedax japonicus symbiont-like bacterium isolated from sediment adjacent to sperm whale carcasses off Kagoshima, Japan.</title>
        <authorList>
            <person name="Miyazaki M."/>
            <person name="Nogi Y."/>
            <person name="Fujiwara Y."/>
            <person name="Kawato M."/>
            <person name="Kubokawa K."/>
            <person name="Horikoshi K."/>
        </authorList>
    </citation>
    <scope>NUCLEOTIDE SEQUENCE [LARGE SCALE GENOMIC DNA]</scope>
    <source>
        <strain evidence="2 3">JAMM 1380</strain>
    </source>
</reference>
<dbReference type="CDD" id="cd24066">
    <property type="entry name" value="ASKHA_NBD_ROK_EcFRK-like"/>
    <property type="match status" value="1"/>
</dbReference>
<keyword evidence="2" id="KW-0418">Kinase</keyword>
<organism evidence="2 3">
    <name type="scientific">Neptunomonas japonica JAMM 1380</name>
    <dbReference type="NCBI Taxonomy" id="1441457"/>
    <lineage>
        <taxon>Bacteria</taxon>
        <taxon>Pseudomonadati</taxon>
        <taxon>Pseudomonadota</taxon>
        <taxon>Gammaproteobacteria</taxon>
        <taxon>Oceanospirillales</taxon>
        <taxon>Oceanospirillaceae</taxon>
        <taxon>Neptunomonas</taxon>
    </lineage>
</organism>
<dbReference type="PROSITE" id="PS01125">
    <property type="entry name" value="ROK"/>
    <property type="match status" value="1"/>
</dbReference>
<dbReference type="AlphaFoldDB" id="A0A7R6PR21"/>
<protein>
    <submittedName>
        <fullName evidence="2">Fructokinase</fullName>
        <ecNumber evidence="2">2.7.1.4</ecNumber>
    </submittedName>
</protein>
<keyword evidence="2" id="KW-0808">Transferase</keyword>
<dbReference type="Gene3D" id="3.30.420.40">
    <property type="match status" value="2"/>
</dbReference>
<dbReference type="Proteomes" id="UP000595332">
    <property type="component" value="Chromosome"/>
</dbReference>
<proteinExistence type="predicted"/>
<evidence type="ECO:0000313" key="2">
    <source>
        <dbReference type="EMBL" id="BBB28850.1"/>
    </source>
</evidence>
<dbReference type="InterPro" id="IPR049874">
    <property type="entry name" value="ROK_cs"/>
</dbReference>
<dbReference type="EC" id="2.7.1.4" evidence="2"/>
<keyword evidence="3" id="KW-1185">Reference proteome</keyword>
<dbReference type="SUPFAM" id="SSF53067">
    <property type="entry name" value="Actin-like ATPase domain"/>
    <property type="match status" value="1"/>
</dbReference>
<dbReference type="GO" id="GO:0008865">
    <property type="term" value="F:fructokinase activity"/>
    <property type="evidence" value="ECO:0007669"/>
    <property type="project" value="UniProtKB-EC"/>
</dbReference>
<gene>
    <name evidence="2" type="primary">scrK</name>
    <name evidence="2" type="ORF">NEJAP_0893</name>
</gene>
<dbReference type="EMBL" id="AP014546">
    <property type="protein sequence ID" value="BBB28850.1"/>
    <property type="molecule type" value="Genomic_DNA"/>
</dbReference>
<keyword evidence="1" id="KW-0119">Carbohydrate metabolism</keyword>
<sequence length="329" mass="35423">MRIGIDLGGTKIEIVALNDEAQQHSSGIPNNGDILYRQRIATPQHDYQATLLAITNLILDTEKHIGQHATIGIGIPGAVSSSTQLIKNANSTCLIGMPLQQDLESALNRPVRLSNDANCFALSEAIDGAGKGHAVVFGVILGTGVGAGITVNQQVINGANSITGEWGHNPLPSPKYDELPGQECYCKKQGCIETYLSGPGAIQRYNAEVLRENQINNLTHPLSFATSPDLIWQRAEKGCSLSQAYCRIYIDRLARSLASVINILDPNIIVLGGGLSNIHSLYEELPKAWGQYIFSDTVNTQLAKAVHGDSSGVRGAAWLWPANYEQSTR</sequence>
<accession>A0A7R6PR21</accession>